<reference evidence="1 2" key="2">
    <citation type="journal article" date="2022" name="Mol. Ecol. Resour.">
        <title>The genomes of chicory, endive, great burdock and yacon provide insights into Asteraceae paleo-polyploidization history and plant inulin production.</title>
        <authorList>
            <person name="Fan W."/>
            <person name="Wang S."/>
            <person name="Wang H."/>
            <person name="Wang A."/>
            <person name="Jiang F."/>
            <person name="Liu H."/>
            <person name="Zhao H."/>
            <person name="Xu D."/>
            <person name="Zhang Y."/>
        </authorList>
    </citation>
    <scope>NUCLEOTIDE SEQUENCE [LARGE SCALE GENOMIC DNA]</scope>
    <source>
        <strain evidence="2">cv. Yunnan</strain>
        <tissue evidence="1">Leaves</tissue>
    </source>
</reference>
<proteinExistence type="predicted"/>
<name>A0ACB9DEI1_9ASTR</name>
<sequence>MEKFTTPDACSSSTTKDLCVDLLPFSTRLNPRVQDPIIPAQEAPSTSQSRDLSCLQQKGSGDAVINQATVDDPTNALTD</sequence>
<reference evidence="2" key="1">
    <citation type="journal article" date="2022" name="Mol. Ecol. Resour.">
        <title>The genomes of chicory, endive, great burdock and yacon provide insights into Asteraceae palaeo-polyploidization history and plant inulin production.</title>
        <authorList>
            <person name="Fan W."/>
            <person name="Wang S."/>
            <person name="Wang H."/>
            <person name="Wang A."/>
            <person name="Jiang F."/>
            <person name="Liu H."/>
            <person name="Zhao H."/>
            <person name="Xu D."/>
            <person name="Zhang Y."/>
        </authorList>
    </citation>
    <scope>NUCLEOTIDE SEQUENCE [LARGE SCALE GENOMIC DNA]</scope>
    <source>
        <strain evidence="2">cv. Yunnan</strain>
    </source>
</reference>
<evidence type="ECO:0000313" key="2">
    <source>
        <dbReference type="Proteomes" id="UP001056120"/>
    </source>
</evidence>
<gene>
    <name evidence="1" type="ORF">L1987_57760</name>
</gene>
<keyword evidence="2" id="KW-1185">Reference proteome</keyword>
<dbReference type="EMBL" id="CM042036">
    <property type="protein sequence ID" value="KAI3744671.1"/>
    <property type="molecule type" value="Genomic_DNA"/>
</dbReference>
<evidence type="ECO:0000313" key="1">
    <source>
        <dbReference type="EMBL" id="KAI3744671.1"/>
    </source>
</evidence>
<protein>
    <submittedName>
        <fullName evidence="1">Uncharacterized protein</fullName>
    </submittedName>
</protein>
<accession>A0ACB9DEI1</accession>
<dbReference type="Proteomes" id="UP001056120">
    <property type="component" value="Linkage Group LG19"/>
</dbReference>
<comment type="caution">
    <text evidence="1">The sequence shown here is derived from an EMBL/GenBank/DDBJ whole genome shotgun (WGS) entry which is preliminary data.</text>
</comment>
<organism evidence="1 2">
    <name type="scientific">Smallanthus sonchifolius</name>
    <dbReference type="NCBI Taxonomy" id="185202"/>
    <lineage>
        <taxon>Eukaryota</taxon>
        <taxon>Viridiplantae</taxon>
        <taxon>Streptophyta</taxon>
        <taxon>Embryophyta</taxon>
        <taxon>Tracheophyta</taxon>
        <taxon>Spermatophyta</taxon>
        <taxon>Magnoliopsida</taxon>
        <taxon>eudicotyledons</taxon>
        <taxon>Gunneridae</taxon>
        <taxon>Pentapetalae</taxon>
        <taxon>asterids</taxon>
        <taxon>campanulids</taxon>
        <taxon>Asterales</taxon>
        <taxon>Asteraceae</taxon>
        <taxon>Asteroideae</taxon>
        <taxon>Heliantheae alliance</taxon>
        <taxon>Millerieae</taxon>
        <taxon>Smallanthus</taxon>
    </lineage>
</organism>